<feature type="binding site" evidence="3">
    <location>
        <position position="108"/>
    </location>
    <ligand>
        <name>Zn(2+)</name>
        <dbReference type="ChEBI" id="CHEBI:29105"/>
        <label>1</label>
    </ligand>
</feature>
<evidence type="ECO:0000256" key="4">
    <source>
        <dbReference type="PIRSR" id="PIRSR001235-2"/>
    </source>
</evidence>
<feature type="binding site" evidence="3">
    <location>
        <position position="119"/>
    </location>
    <ligand>
        <name>Zn(2+)</name>
        <dbReference type="ChEBI" id="CHEBI:29105"/>
        <label>2</label>
    </ligand>
</feature>
<protein>
    <submittedName>
        <fullName evidence="7">Hydantoinase/carbamoylase family amidase</fullName>
        <ecNumber evidence="7">3.5.-.-</ecNumber>
    </submittedName>
</protein>
<keyword evidence="2 7" id="KW-0378">Hydrolase</keyword>
<comment type="similarity">
    <text evidence="1">Belongs to the peptidase M20 family.</text>
</comment>
<dbReference type="PANTHER" id="PTHR32494:SF5">
    <property type="entry name" value="ALLANTOATE AMIDOHYDROLASE"/>
    <property type="match status" value="1"/>
</dbReference>
<evidence type="ECO:0000259" key="6">
    <source>
        <dbReference type="Pfam" id="PF07687"/>
    </source>
</evidence>
<feature type="binding site" evidence="4">
    <location>
        <position position="243"/>
    </location>
    <ligand>
        <name>allantoate</name>
        <dbReference type="ChEBI" id="CHEBI:17536"/>
    </ligand>
</feature>
<dbReference type="InterPro" id="IPR011650">
    <property type="entry name" value="Peptidase_M20_dimer"/>
</dbReference>
<dbReference type="RefSeq" id="WP_155614458.1">
    <property type="nucleotide sequence ID" value="NZ_WNZX01000005.1"/>
</dbReference>
<keyword evidence="3" id="KW-0862">Zinc</keyword>
<gene>
    <name evidence="7" type="ORF">GNP93_08600</name>
</gene>
<feature type="binding site" evidence="4">
    <location>
        <position position="316"/>
    </location>
    <ligand>
        <name>allantoate</name>
        <dbReference type="ChEBI" id="CHEBI:17536"/>
    </ligand>
</feature>
<proteinExistence type="inferred from homology"/>
<dbReference type="EMBL" id="WNZX01000005">
    <property type="protein sequence ID" value="MUG70739.1"/>
    <property type="molecule type" value="Genomic_DNA"/>
</dbReference>
<feature type="domain" description="Peptidase M20 dimerisation" evidence="6">
    <location>
        <begin position="243"/>
        <end position="338"/>
    </location>
</feature>
<evidence type="ECO:0000256" key="3">
    <source>
        <dbReference type="PIRSR" id="PIRSR001235-1"/>
    </source>
</evidence>
<organism evidence="7 8">
    <name type="scientific">Paenibacillus validus</name>
    <dbReference type="NCBI Taxonomy" id="44253"/>
    <lineage>
        <taxon>Bacteria</taxon>
        <taxon>Bacillati</taxon>
        <taxon>Bacillota</taxon>
        <taxon>Bacilli</taxon>
        <taxon>Bacillales</taxon>
        <taxon>Paenibacillaceae</taxon>
        <taxon>Paenibacillus</taxon>
    </lineage>
</organism>
<dbReference type="EC" id="3.5.-.-" evidence="7"/>
<evidence type="ECO:0000256" key="1">
    <source>
        <dbReference type="ARBA" id="ARBA00006153"/>
    </source>
</evidence>
<reference evidence="7 8" key="1">
    <citation type="submission" date="2019-11" db="EMBL/GenBank/DDBJ databases">
        <title>Draft genome sequences of five Paenibacillus species of dairy origin.</title>
        <authorList>
            <person name="Olajide A.M."/>
            <person name="Chen S."/>
            <person name="Lapointe G."/>
        </authorList>
    </citation>
    <scope>NUCLEOTIDE SEQUENCE [LARGE SCALE GENOMIC DNA]</scope>
    <source>
        <strain evidence="7 8">2CS3</strain>
    </source>
</reference>
<dbReference type="GO" id="GO:0016813">
    <property type="term" value="F:hydrolase activity, acting on carbon-nitrogen (but not peptide) bonds, in linear amidines"/>
    <property type="evidence" value="ECO:0007669"/>
    <property type="project" value="InterPro"/>
</dbReference>
<dbReference type="SUPFAM" id="SSF53187">
    <property type="entry name" value="Zn-dependent exopeptidases"/>
    <property type="match status" value="1"/>
</dbReference>
<evidence type="ECO:0000256" key="5">
    <source>
        <dbReference type="SAM" id="MobiDB-lite"/>
    </source>
</evidence>
<dbReference type="Pfam" id="PF07687">
    <property type="entry name" value="M20_dimer"/>
    <property type="match status" value="1"/>
</dbReference>
<dbReference type="NCBIfam" id="TIGR01879">
    <property type="entry name" value="hydantase"/>
    <property type="match status" value="1"/>
</dbReference>
<dbReference type="Proteomes" id="UP000450917">
    <property type="component" value="Unassembled WGS sequence"/>
</dbReference>
<feature type="binding site" evidence="3">
    <location>
        <position position="119"/>
    </location>
    <ligand>
        <name>Zn(2+)</name>
        <dbReference type="ChEBI" id="CHEBI:29105"/>
        <label>1</label>
    </ligand>
</feature>
<evidence type="ECO:0000313" key="8">
    <source>
        <dbReference type="Proteomes" id="UP000450917"/>
    </source>
</evidence>
<feature type="binding site" evidence="3">
    <location>
        <position position="218"/>
    </location>
    <ligand>
        <name>Zn(2+)</name>
        <dbReference type="ChEBI" id="CHEBI:29105"/>
        <label>1</label>
    </ligand>
</feature>
<feature type="binding site" evidence="3">
    <location>
        <position position="154"/>
    </location>
    <ligand>
        <name>Zn(2+)</name>
        <dbReference type="ChEBI" id="CHEBI:29105"/>
        <label>2</label>
    </ligand>
</feature>
<dbReference type="AlphaFoldDB" id="A0A7X2Z9C0"/>
<dbReference type="GO" id="GO:0046872">
    <property type="term" value="F:metal ion binding"/>
    <property type="evidence" value="ECO:0007669"/>
    <property type="project" value="UniProtKB-KW"/>
</dbReference>
<feature type="binding site" evidence="4">
    <location>
        <position position="303"/>
    </location>
    <ligand>
        <name>allantoate</name>
        <dbReference type="ChEBI" id="CHEBI:17536"/>
    </ligand>
</feature>
<name>A0A7X2Z9C0_9BACL</name>
<dbReference type="PIRSF" id="PIRSF001235">
    <property type="entry name" value="Amidase_carbamoylase"/>
    <property type="match status" value="1"/>
</dbReference>
<comment type="cofactor">
    <cofactor evidence="3">
        <name>Zn(2+)</name>
        <dbReference type="ChEBI" id="CHEBI:29105"/>
    </cofactor>
    <text evidence="3">Binds 2 Zn(2+) ions per subunit.</text>
</comment>
<dbReference type="InterPro" id="IPR002933">
    <property type="entry name" value="Peptidase_M20"/>
</dbReference>
<keyword evidence="8" id="KW-1185">Reference proteome</keyword>
<evidence type="ECO:0000256" key="2">
    <source>
        <dbReference type="ARBA" id="ARBA00022801"/>
    </source>
</evidence>
<dbReference type="CDD" id="cd03884">
    <property type="entry name" value="M20_bAS"/>
    <property type="match status" value="1"/>
</dbReference>
<dbReference type="SUPFAM" id="SSF55031">
    <property type="entry name" value="Bacterial exopeptidase dimerisation domain"/>
    <property type="match status" value="1"/>
</dbReference>
<dbReference type="Gene3D" id="3.40.630.10">
    <property type="entry name" value="Zn peptidases"/>
    <property type="match status" value="1"/>
</dbReference>
<dbReference type="InterPro" id="IPR010158">
    <property type="entry name" value="Amidase_Cbmase"/>
</dbReference>
<feature type="region of interest" description="Disordered" evidence="5">
    <location>
        <begin position="1"/>
        <end position="23"/>
    </location>
</feature>
<feature type="binding site" evidence="3">
    <location>
        <position position="410"/>
    </location>
    <ligand>
        <name>Zn(2+)</name>
        <dbReference type="ChEBI" id="CHEBI:29105"/>
        <label>2</label>
    </ligand>
</feature>
<dbReference type="PANTHER" id="PTHR32494">
    <property type="entry name" value="ALLANTOATE DEIMINASE-RELATED"/>
    <property type="match status" value="1"/>
</dbReference>
<dbReference type="InterPro" id="IPR036264">
    <property type="entry name" value="Bact_exopeptidase_dim_dom"/>
</dbReference>
<evidence type="ECO:0000313" key="7">
    <source>
        <dbReference type="EMBL" id="MUG70739.1"/>
    </source>
</evidence>
<sequence length="442" mass="46406">MTNEGKPEVAAAGEPAPTKEPPETGALLRRFAAEAAHMLDWLAQFGSGANADEGVTRLLYTPAWQQAQDALAERLAGCGLAVSYDDVGNLYARLDGAREREVVATGSHIDTVVRGGRYDGAYGIVAGALALAYLKEAYGQPERTLQLVSFAEEEGSRFPLAFWGSGSVTGRYQARHAPDAADADGVSLAAAMHEAGFGQGRYAAPPAAADWSAFVELHIEQGSVLEREGAAIGIVQGIVGQRRFGFEVSGEANHAGTTPMSYRRDALCGAAEMIVAIRDAALAYGDPTVATVGRLEASPGTVNVVPGRASFTLDVRHPDGAALEAFCGELMTTLERIAASNGLTVSVSLWTEAAPVRMNGRLTEALDRICRTRGLVCRHMYSGAGHDSQLLAPVCPTAMVFVPSRGGISHSPAEYTNAEDLAAGIVVLADLLYALAYKGETP</sequence>
<accession>A0A7X2Z9C0</accession>
<dbReference type="Gene3D" id="3.30.70.360">
    <property type="match status" value="1"/>
</dbReference>
<dbReference type="Pfam" id="PF01546">
    <property type="entry name" value="Peptidase_M20"/>
    <property type="match status" value="1"/>
</dbReference>
<comment type="caution">
    <text evidence="7">The sequence shown here is derived from an EMBL/GenBank/DDBJ whole genome shotgun (WGS) entry which is preliminary data.</text>
</comment>
<dbReference type="NCBIfam" id="NF006771">
    <property type="entry name" value="PRK09290.1-5"/>
    <property type="match status" value="1"/>
</dbReference>
<keyword evidence="3" id="KW-0479">Metal-binding</keyword>